<dbReference type="PANTHER" id="PTHR10485:SF22">
    <property type="entry name" value="(RAPE) HYPOTHETICAL PROTEIN"/>
    <property type="match status" value="1"/>
</dbReference>
<evidence type="ECO:0000256" key="4">
    <source>
        <dbReference type="ARBA" id="ARBA00022792"/>
    </source>
</evidence>
<dbReference type="Proteomes" id="UP000504610">
    <property type="component" value="Chromosome 8"/>
</dbReference>
<evidence type="ECO:0000256" key="2">
    <source>
        <dbReference type="ARBA" id="ARBA00008444"/>
    </source>
</evidence>
<keyword evidence="7" id="KW-0472">Membrane</keyword>
<dbReference type="Pfam" id="PF02466">
    <property type="entry name" value="Tim17"/>
    <property type="match status" value="1"/>
</dbReference>
<dbReference type="PANTHER" id="PTHR10485">
    <property type="entry name" value="MITOCHONDRIAL IMPORT INNER MEMBRANE TRANSLOCASE SUBUNIT TIM-17"/>
    <property type="match status" value="1"/>
</dbReference>
<dbReference type="AlphaFoldDB" id="A0A9W3CCT8"/>
<evidence type="ECO:0000256" key="1">
    <source>
        <dbReference type="ARBA" id="ARBA00004448"/>
    </source>
</evidence>
<comment type="similarity">
    <text evidence="2">Belongs to the Tim17/Tim22/Tim23 family.</text>
</comment>
<keyword evidence="6" id="KW-0496">Mitochondrion</keyword>
<gene>
    <name evidence="9" type="primary">LOC108822200</name>
</gene>
<reference evidence="8" key="1">
    <citation type="journal article" date="2019" name="Database">
        <title>The radish genome database (RadishGD): an integrated information resource for radish genomics.</title>
        <authorList>
            <person name="Yu H.J."/>
            <person name="Baek S."/>
            <person name="Lee Y.J."/>
            <person name="Cho A."/>
            <person name="Mun J.H."/>
        </authorList>
    </citation>
    <scope>NUCLEOTIDE SEQUENCE [LARGE SCALE GENOMIC DNA]</scope>
    <source>
        <strain evidence="8">cv. WK10039</strain>
    </source>
</reference>
<keyword evidence="8" id="KW-1185">Reference proteome</keyword>
<dbReference type="GO" id="GO:0008320">
    <property type="term" value="F:protein transmembrane transporter activity"/>
    <property type="evidence" value="ECO:0007669"/>
    <property type="project" value="TreeGrafter"/>
</dbReference>
<dbReference type="GO" id="GO:0030150">
    <property type="term" value="P:protein import into mitochondrial matrix"/>
    <property type="evidence" value="ECO:0007669"/>
    <property type="project" value="TreeGrafter"/>
</dbReference>
<keyword evidence="3" id="KW-0812">Transmembrane</keyword>
<protein>
    <submittedName>
        <fullName evidence="9">Mitochondrial import inner membrane translocase subunit TIM17-1-like</fullName>
    </submittedName>
</protein>
<evidence type="ECO:0000256" key="6">
    <source>
        <dbReference type="ARBA" id="ARBA00023128"/>
    </source>
</evidence>
<organism evidence="8 9">
    <name type="scientific">Raphanus sativus</name>
    <name type="common">Radish</name>
    <name type="synonym">Raphanus raphanistrum var. sativus</name>
    <dbReference type="NCBI Taxonomy" id="3726"/>
    <lineage>
        <taxon>Eukaryota</taxon>
        <taxon>Viridiplantae</taxon>
        <taxon>Streptophyta</taxon>
        <taxon>Embryophyta</taxon>
        <taxon>Tracheophyta</taxon>
        <taxon>Spermatophyta</taxon>
        <taxon>Magnoliopsida</taxon>
        <taxon>eudicotyledons</taxon>
        <taxon>Gunneridae</taxon>
        <taxon>Pentapetalae</taxon>
        <taxon>rosids</taxon>
        <taxon>malvids</taxon>
        <taxon>Brassicales</taxon>
        <taxon>Brassicaceae</taxon>
        <taxon>Brassiceae</taxon>
        <taxon>Raphanus</taxon>
    </lineage>
</organism>
<dbReference type="OrthoDB" id="2261329at2759"/>
<evidence type="ECO:0000256" key="5">
    <source>
        <dbReference type="ARBA" id="ARBA00022989"/>
    </source>
</evidence>
<comment type="subcellular location">
    <subcellularLocation>
        <location evidence="1">Mitochondrion inner membrane</location>
        <topology evidence="1">Multi-pass membrane protein</topology>
    </subcellularLocation>
</comment>
<evidence type="ECO:0000313" key="9">
    <source>
        <dbReference type="RefSeq" id="XP_056849286.1"/>
    </source>
</evidence>
<dbReference type="GeneID" id="108822200"/>
<proteinExistence type="inferred from homology"/>
<evidence type="ECO:0000313" key="8">
    <source>
        <dbReference type="Proteomes" id="UP000504610"/>
    </source>
</evidence>
<evidence type="ECO:0000256" key="3">
    <source>
        <dbReference type="ARBA" id="ARBA00022692"/>
    </source>
</evidence>
<dbReference type="KEGG" id="rsz:108822200"/>
<keyword evidence="5" id="KW-1133">Transmembrane helix</keyword>
<dbReference type="GO" id="GO:0005744">
    <property type="term" value="C:TIM23 mitochondrial import inner membrane translocase complex"/>
    <property type="evidence" value="ECO:0007669"/>
    <property type="project" value="TreeGrafter"/>
</dbReference>
<accession>A0A9W3CCT8</accession>
<sequence length="220" mass="23157">METPESTTIELCPDKILDDVGSTFGLGIAGGSAFHFIRGIYSSPAGARLSGGAEYVRMNAPRVGGSFAVWGGLYSSFICAMEYARQKEDSWNTVFAGAATGGLLSLRQGFRVSCNGALNTVVLLVLTERTVAAVYKFANPAQDEDALVDDAASLPPGVHMGQVLGQSVPETSSATEVCSRSWFGGLIGSGKKKETEDKSGSTTQILESFDASHVPIDEFN</sequence>
<keyword evidence="4" id="KW-0999">Mitochondrion inner membrane</keyword>
<dbReference type="RefSeq" id="XP_056849286.1">
    <property type="nucleotide sequence ID" value="XM_056993306.1"/>
</dbReference>
<reference evidence="9" key="2">
    <citation type="submission" date="2025-08" db="UniProtKB">
        <authorList>
            <consortium name="RefSeq"/>
        </authorList>
    </citation>
    <scope>IDENTIFICATION</scope>
    <source>
        <tissue evidence="9">Leaf</tissue>
    </source>
</reference>
<name>A0A9W3CCT8_RAPSA</name>
<evidence type="ECO:0000256" key="7">
    <source>
        <dbReference type="ARBA" id="ARBA00023136"/>
    </source>
</evidence>